<proteinExistence type="predicted"/>
<dbReference type="Proteomes" id="UP000231658">
    <property type="component" value="Unassembled WGS sequence"/>
</dbReference>
<reference evidence="2 3" key="1">
    <citation type="submission" date="2016-07" db="EMBL/GenBank/DDBJ databases">
        <authorList>
            <person name="Lefevre C.T."/>
        </authorList>
    </citation>
    <scope>NUCLEOTIDE SEQUENCE [LARGE SCALE GENOMIC DNA]</scope>
    <source>
        <strain evidence="2">PR1</strain>
    </source>
</reference>
<feature type="transmembrane region" description="Helical" evidence="1">
    <location>
        <begin position="62"/>
        <end position="79"/>
    </location>
</feature>
<dbReference type="STRING" id="1867952.MTBPR1_20170"/>
<feature type="transmembrane region" description="Helical" evidence="1">
    <location>
        <begin position="91"/>
        <end position="111"/>
    </location>
</feature>
<evidence type="ECO:0000313" key="2">
    <source>
        <dbReference type="EMBL" id="SCA56322.1"/>
    </source>
</evidence>
<accession>A0A1C3RGK8</accession>
<name>A0A1C3RGK8_9PROT</name>
<keyword evidence="1" id="KW-0812">Transmembrane</keyword>
<feature type="transmembrane region" description="Helical" evidence="1">
    <location>
        <begin position="28"/>
        <end position="50"/>
    </location>
</feature>
<gene>
    <name evidence="2" type="ORF">MTBPR1_20170</name>
</gene>
<evidence type="ECO:0000313" key="3">
    <source>
        <dbReference type="Proteomes" id="UP000231658"/>
    </source>
</evidence>
<dbReference type="AlphaFoldDB" id="A0A1C3RGK8"/>
<sequence length="184" mass="19586">MTSTTVDQTALGPRAQNITKAQSFLQRYATVATIATSLVVGTSGVMLFFHLGESAVKGLHEWVGMGFVLAALLHGVRHLKAMGKLLTKTRTKLALGLMMLVSLGFIMGAVFNPNGGNPFKQYVKISQSAPISALAPVVGMSSETLMAKFKAAGVENIQLKQSLRDVAQSSGVELHELFGLLVKK</sequence>
<evidence type="ECO:0008006" key="4">
    <source>
        <dbReference type="Google" id="ProtNLM"/>
    </source>
</evidence>
<dbReference type="RefSeq" id="WP_069186994.1">
    <property type="nucleotide sequence ID" value="NZ_FLYE01000012.1"/>
</dbReference>
<keyword evidence="1" id="KW-1133">Transmembrane helix</keyword>
<organism evidence="2 3">
    <name type="scientific">Candidatus Terasakiella magnetica</name>
    <dbReference type="NCBI Taxonomy" id="1867952"/>
    <lineage>
        <taxon>Bacteria</taxon>
        <taxon>Pseudomonadati</taxon>
        <taxon>Pseudomonadota</taxon>
        <taxon>Alphaproteobacteria</taxon>
        <taxon>Rhodospirillales</taxon>
        <taxon>Terasakiellaceae</taxon>
        <taxon>Terasakiella</taxon>
    </lineage>
</organism>
<keyword evidence="3" id="KW-1185">Reference proteome</keyword>
<keyword evidence="1" id="KW-0472">Membrane</keyword>
<dbReference type="OrthoDB" id="5339490at2"/>
<evidence type="ECO:0000256" key="1">
    <source>
        <dbReference type="SAM" id="Phobius"/>
    </source>
</evidence>
<protein>
    <recommendedName>
        <fullName evidence="4">DUF4405 domain-containing protein</fullName>
    </recommendedName>
</protein>
<dbReference type="EMBL" id="FLYE01000012">
    <property type="protein sequence ID" value="SCA56322.1"/>
    <property type="molecule type" value="Genomic_DNA"/>
</dbReference>